<evidence type="ECO:0000313" key="1">
    <source>
        <dbReference type="Proteomes" id="UP000504635"/>
    </source>
</evidence>
<protein>
    <submittedName>
        <fullName evidence="2">COMM domain-containing protein 4-like</fullName>
    </submittedName>
</protein>
<gene>
    <name evidence="2" type="primary">LOC115878020</name>
</gene>
<dbReference type="InterPro" id="IPR047155">
    <property type="entry name" value="COMMD4/6/7/8"/>
</dbReference>
<reference evidence="2" key="1">
    <citation type="submission" date="2025-08" db="UniProtKB">
        <authorList>
            <consortium name="RefSeq"/>
        </authorList>
    </citation>
    <scope>IDENTIFICATION</scope>
    <source>
        <tissue evidence="2">Gonads</tissue>
    </source>
</reference>
<dbReference type="OrthoDB" id="284322at2759"/>
<dbReference type="FunCoup" id="A0A6J2XGH6">
    <property type="interactions" value="325"/>
</dbReference>
<organism evidence="1 2">
    <name type="scientific">Sitophilus oryzae</name>
    <name type="common">Rice weevil</name>
    <name type="synonym">Curculio oryzae</name>
    <dbReference type="NCBI Taxonomy" id="7048"/>
    <lineage>
        <taxon>Eukaryota</taxon>
        <taxon>Metazoa</taxon>
        <taxon>Ecdysozoa</taxon>
        <taxon>Arthropoda</taxon>
        <taxon>Hexapoda</taxon>
        <taxon>Insecta</taxon>
        <taxon>Pterygota</taxon>
        <taxon>Neoptera</taxon>
        <taxon>Endopterygota</taxon>
        <taxon>Coleoptera</taxon>
        <taxon>Polyphaga</taxon>
        <taxon>Cucujiformia</taxon>
        <taxon>Curculionidae</taxon>
        <taxon>Dryophthorinae</taxon>
        <taxon>Sitophilus</taxon>
    </lineage>
</organism>
<dbReference type="Proteomes" id="UP000504635">
    <property type="component" value="Unplaced"/>
</dbReference>
<dbReference type="RefSeq" id="XP_030750236.1">
    <property type="nucleotide sequence ID" value="XM_030894376.1"/>
</dbReference>
<evidence type="ECO:0000313" key="2">
    <source>
        <dbReference type="RefSeq" id="XP_030750236.1"/>
    </source>
</evidence>
<sequence>MKFRFNGDAYCPDWILAEIYTLSRLSSIKLKLLGQIVVQGIINPPLQIEKVEKLFADSKLDTDINLKACIACLTYIISAATREHSISIKRVYDEQSGNLTDYFKSRSLKINNLEDVSGNFIKETGCGLLNLSINEKTESLKLAPNTIKSLLGDLVAVRNRMKDLKEAL</sequence>
<keyword evidence="1" id="KW-1185">Reference proteome</keyword>
<proteinExistence type="predicted"/>
<name>A0A6J2XGH6_SITOR</name>
<dbReference type="AlphaFoldDB" id="A0A6J2XGH6"/>
<dbReference type="InParanoid" id="A0A6J2XGH6"/>
<dbReference type="Pfam" id="PF21672">
    <property type="entry name" value="COMM_HN"/>
    <property type="match status" value="1"/>
</dbReference>
<dbReference type="PANTHER" id="PTHR16231:SF4">
    <property type="entry name" value="COMM DOMAIN-CONTAINING PROTEIN 4"/>
    <property type="match status" value="1"/>
</dbReference>
<dbReference type="PANTHER" id="PTHR16231">
    <property type="entry name" value="COMM DOMAIN-CONTAINING PROTEIN 4-8 FAMILY MEMBER"/>
    <property type="match status" value="1"/>
</dbReference>
<dbReference type="GeneID" id="115878020"/>
<dbReference type="KEGG" id="soy:115878020"/>
<accession>A0A6J2XGH6</accession>